<feature type="transmembrane region" description="Helical" evidence="9">
    <location>
        <begin position="584"/>
        <end position="608"/>
    </location>
</feature>
<keyword evidence="12" id="KW-1185">Reference proteome</keyword>
<dbReference type="PANTHER" id="PTHR47844:SF1">
    <property type="entry name" value="EXOSTOSIN-LIKE 2"/>
    <property type="match status" value="1"/>
</dbReference>
<reference evidence="11" key="1">
    <citation type="submission" date="2018-03" db="EMBL/GenBank/DDBJ databases">
        <authorList>
            <person name="Guldener U."/>
        </authorList>
    </citation>
    <scope>NUCLEOTIDE SEQUENCE</scope>
</reference>
<accession>A0AAE8N8Q0</accession>
<dbReference type="Gene3D" id="3.60.130.10">
    <property type="entry name" value="Clavaminate synthase-like"/>
    <property type="match status" value="1"/>
</dbReference>
<gene>
    <name evidence="11" type="ORF">DNG_10258</name>
</gene>
<evidence type="ECO:0000256" key="3">
    <source>
        <dbReference type="ARBA" id="ARBA00022679"/>
    </source>
</evidence>
<dbReference type="InterPro" id="IPR003819">
    <property type="entry name" value="TauD/TfdA-like"/>
</dbReference>
<keyword evidence="4 9" id="KW-0812">Transmembrane</keyword>
<protein>
    <recommendedName>
        <fullName evidence="10">TauD/TfdA-like domain-containing protein</fullName>
    </recommendedName>
</protein>
<organism evidence="11 12">
    <name type="scientific">Cephalotrichum gorgonifer</name>
    <dbReference type="NCBI Taxonomy" id="2041049"/>
    <lineage>
        <taxon>Eukaryota</taxon>
        <taxon>Fungi</taxon>
        <taxon>Dikarya</taxon>
        <taxon>Ascomycota</taxon>
        <taxon>Pezizomycotina</taxon>
        <taxon>Sordariomycetes</taxon>
        <taxon>Hypocreomycetidae</taxon>
        <taxon>Microascales</taxon>
        <taxon>Microascaceae</taxon>
        <taxon>Cephalotrichum</taxon>
    </lineage>
</organism>
<dbReference type="GO" id="GO:0016491">
    <property type="term" value="F:oxidoreductase activity"/>
    <property type="evidence" value="ECO:0007669"/>
    <property type="project" value="UniProtKB-KW"/>
</dbReference>
<dbReference type="Pfam" id="PF13641">
    <property type="entry name" value="Glyco_tranf_2_3"/>
    <property type="match status" value="1"/>
</dbReference>
<feature type="transmembrane region" description="Helical" evidence="9">
    <location>
        <begin position="515"/>
        <end position="541"/>
    </location>
</feature>
<dbReference type="PANTHER" id="PTHR47844">
    <property type="entry name" value="SYNTHASE CPS1, PUTATIVE (AFU_ORTHOLOGUE AFUA_7G02500)-RELATED"/>
    <property type="match status" value="1"/>
</dbReference>
<dbReference type="Pfam" id="PF02668">
    <property type="entry name" value="TauD"/>
    <property type="match status" value="1"/>
</dbReference>
<proteinExistence type="predicted"/>
<keyword evidence="5 9" id="KW-1133">Transmembrane helix</keyword>
<keyword evidence="8" id="KW-0325">Glycoprotein</keyword>
<evidence type="ECO:0000256" key="5">
    <source>
        <dbReference type="ARBA" id="ARBA00022989"/>
    </source>
</evidence>
<feature type="transmembrane region" description="Helical" evidence="9">
    <location>
        <begin position="553"/>
        <end position="572"/>
    </location>
</feature>
<dbReference type="GO" id="GO:0016020">
    <property type="term" value="C:membrane"/>
    <property type="evidence" value="ECO:0007669"/>
    <property type="project" value="UniProtKB-SubCell"/>
</dbReference>
<keyword evidence="7 9" id="KW-0472">Membrane</keyword>
<dbReference type="SUPFAM" id="SSF53448">
    <property type="entry name" value="Nucleotide-diphospho-sugar transferases"/>
    <property type="match status" value="1"/>
</dbReference>
<evidence type="ECO:0000256" key="9">
    <source>
        <dbReference type="SAM" id="Phobius"/>
    </source>
</evidence>
<evidence type="ECO:0000256" key="8">
    <source>
        <dbReference type="ARBA" id="ARBA00023180"/>
    </source>
</evidence>
<dbReference type="InterPro" id="IPR029044">
    <property type="entry name" value="Nucleotide-diphossugar_trans"/>
</dbReference>
<keyword evidence="3" id="KW-0808">Transferase</keyword>
<evidence type="ECO:0000313" key="12">
    <source>
        <dbReference type="Proteomes" id="UP001187682"/>
    </source>
</evidence>
<evidence type="ECO:0000256" key="1">
    <source>
        <dbReference type="ARBA" id="ARBA00004370"/>
    </source>
</evidence>
<evidence type="ECO:0000313" key="11">
    <source>
        <dbReference type="EMBL" id="SPO07563.1"/>
    </source>
</evidence>
<evidence type="ECO:0000256" key="7">
    <source>
        <dbReference type="ARBA" id="ARBA00023136"/>
    </source>
</evidence>
<dbReference type="AlphaFoldDB" id="A0AAE8N8Q0"/>
<dbReference type="GO" id="GO:0016757">
    <property type="term" value="F:glycosyltransferase activity"/>
    <property type="evidence" value="ECO:0007669"/>
    <property type="project" value="UniProtKB-KW"/>
</dbReference>
<evidence type="ECO:0000256" key="6">
    <source>
        <dbReference type="ARBA" id="ARBA00023002"/>
    </source>
</evidence>
<evidence type="ECO:0000259" key="10">
    <source>
        <dbReference type="Pfam" id="PF02668"/>
    </source>
</evidence>
<keyword evidence="2" id="KW-0328">Glycosyltransferase</keyword>
<comment type="caution">
    <text evidence="11">The sequence shown here is derived from an EMBL/GenBank/DDBJ whole genome shotgun (WGS) entry which is preliminary data.</text>
</comment>
<dbReference type="SUPFAM" id="SSF51197">
    <property type="entry name" value="Clavaminate synthase-like"/>
    <property type="match status" value="1"/>
</dbReference>
<feature type="domain" description="TauD/TfdA-like" evidence="10">
    <location>
        <begin position="6"/>
        <end position="205"/>
    </location>
</feature>
<sequence>MRNIAGAILFRGFPVKTAEDLSKITKAFKFPQPHQEVGLSGKRSTVGDNVKTANEEPSHVKFYFHDEYGRSAHFPGIVFFNSQIVPDEGGQTPLLSTIELYDRVRDELPEFVNDLTENCIIGRQYYPDKQDPEAKTIGWNWQDSYGFDIEPSDALETQRRKVEHVLESRLKAEAEWQPNGALHVLQRLPAVRRIESTGQPVLFNGLGATLYSWTCLVDNRKTQHTLPGQPLKADREFTSKDVTIILPTVQVSDNPNLRECLETCFTNNPKGVFIITDNQDRAKEVNDLLLTMKTDGVQVKVSSADVASKRHQMLHLVNDVKTPLICYLDDHVFLPPTFLEKVLPEFKDENVGLCGTMKSVRREDHLAGGPYPFLEWLKRWWKAFWNFLGRVYLERHNTDLSVTDALDNSHFVISGRAMLIEAPIMKDPEFQDGFKNEMKRFFFWTFGPIAAGDDNYITRWVRRIGKKIVFSRATEIQTTLGVYPKFIFQCLRWKRTTIVNADVLTEPSLWRQAPWTIWVTYIPMLTNGALFWDSFLVYLLWGSKLYSEANSPGLLTFSLMLFIYLAKAVRIVRLFRDHPGDFFLFFLPIPAYLLFIYFHSLISIWAYLTWWDRSWSGRKLNAKKN</sequence>
<dbReference type="InterPro" id="IPR042098">
    <property type="entry name" value="TauD-like_sf"/>
</dbReference>
<evidence type="ECO:0000256" key="4">
    <source>
        <dbReference type="ARBA" id="ARBA00022692"/>
    </source>
</evidence>
<name>A0AAE8N8Q0_9PEZI</name>
<keyword evidence="6" id="KW-0560">Oxidoreductase</keyword>
<dbReference type="EMBL" id="ONZQ02000022">
    <property type="protein sequence ID" value="SPO07563.1"/>
    <property type="molecule type" value="Genomic_DNA"/>
</dbReference>
<dbReference type="InterPro" id="IPR052427">
    <property type="entry name" value="Glycosyltrans_GT2/GT47"/>
</dbReference>
<dbReference type="Proteomes" id="UP001187682">
    <property type="component" value="Unassembled WGS sequence"/>
</dbReference>
<evidence type="ECO:0000256" key="2">
    <source>
        <dbReference type="ARBA" id="ARBA00022676"/>
    </source>
</evidence>
<comment type="subcellular location">
    <subcellularLocation>
        <location evidence="1">Membrane</location>
    </subcellularLocation>
</comment>